<dbReference type="PATRIC" id="fig|479117.4.peg.511"/>
<gene>
    <name evidence="2" type="ORF">Bravens_00510</name>
</gene>
<dbReference type="EMBL" id="LQQC01000006">
    <property type="protein sequence ID" value="KXZ59127.1"/>
    <property type="molecule type" value="Genomic_DNA"/>
</dbReference>
<feature type="transmembrane region" description="Helical" evidence="1">
    <location>
        <begin position="20"/>
        <end position="46"/>
    </location>
</feature>
<proteinExistence type="predicted"/>
<comment type="caution">
    <text evidence="2">The sequence shown here is derived from an EMBL/GenBank/DDBJ whole genome shotgun (WGS) entry which is preliminary data.</text>
</comment>
<sequence length="54" mass="5767">MPGASSFQSRPGYTEGMDNFVVLETFFTVLVALAGLGTIGVAAKVITNLFKSRR</sequence>
<evidence type="ECO:0000256" key="1">
    <source>
        <dbReference type="SAM" id="Phobius"/>
    </source>
</evidence>
<organism evidence="2 3">
    <name type="scientific">Brevibacterium ravenspurgense</name>
    <dbReference type="NCBI Taxonomy" id="479117"/>
    <lineage>
        <taxon>Bacteria</taxon>
        <taxon>Bacillati</taxon>
        <taxon>Actinomycetota</taxon>
        <taxon>Actinomycetes</taxon>
        <taxon>Micrococcales</taxon>
        <taxon>Brevibacteriaceae</taxon>
        <taxon>Brevibacterium</taxon>
    </lineage>
</organism>
<keyword evidence="1" id="KW-0812">Transmembrane</keyword>
<dbReference type="Proteomes" id="UP000243589">
    <property type="component" value="Unassembled WGS sequence"/>
</dbReference>
<keyword evidence="1" id="KW-0472">Membrane</keyword>
<accession>A0A150HAI0</accession>
<protein>
    <submittedName>
        <fullName evidence="2">Uncharacterized protein</fullName>
    </submittedName>
</protein>
<reference evidence="2 3" key="1">
    <citation type="submission" date="2016-01" db="EMBL/GenBank/DDBJ databases">
        <title>Use of Whole Genome Sequencing to ascertain that Brevibacterium massiliense (Roux, Raoult 2009) is a later heterotypic synonym of Brevibacterium ravenspurgense (Mages 2008).</title>
        <authorList>
            <person name="Bernier A.-M."/>
            <person name="Burdz T."/>
            <person name="Huynh C."/>
            <person name="Pachecho A.L."/>
            <person name="Wiebe D."/>
            <person name="Bonner C."/>
            <person name="Bernard K."/>
        </authorList>
    </citation>
    <scope>NUCLEOTIDE SEQUENCE [LARGE SCALE GENOMIC DNA]</scope>
    <source>
        <strain evidence="2 3">CCUG56047</strain>
    </source>
</reference>
<name>A0A150HAI0_9MICO</name>
<evidence type="ECO:0000313" key="2">
    <source>
        <dbReference type="EMBL" id="KXZ59127.1"/>
    </source>
</evidence>
<evidence type="ECO:0000313" key="3">
    <source>
        <dbReference type="Proteomes" id="UP000243589"/>
    </source>
</evidence>
<keyword evidence="3" id="KW-1185">Reference proteome</keyword>
<dbReference type="AlphaFoldDB" id="A0A150HAI0"/>
<keyword evidence="1" id="KW-1133">Transmembrane helix</keyword>